<keyword evidence="12" id="KW-0902">Two-component regulatory system</keyword>
<dbReference type="Pfam" id="PF02518">
    <property type="entry name" value="HATPase_c"/>
    <property type="match status" value="1"/>
</dbReference>
<keyword evidence="18" id="KW-1185">Reference proteome</keyword>
<feature type="transmembrane region" description="Helical" evidence="14">
    <location>
        <begin position="468"/>
        <end position="485"/>
    </location>
</feature>
<dbReference type="PROSITE" id="PS50885">
    <property type="entry name" value="HAMP"/>
    <property type="match status" value="1"/>
</dbReference>
<feature type="transmembrane region" description="Helical" evidence="14">
    <location>
        <begin position="421"/>
        <end position="439"/>
    </location>
</feature>
<evidence type="ECO:0000256" key="7">
    <source>
        <dbReference type="ARBA" id="ARBA00022692"/>
    </source>
</evidence>
<evidence type="ECO:0000256" key="9">
    <source>
        <dbReference type="ARBA" id="ARBA00022777"/>
    </source>
</evidence>
<feature type="domain" description="HAMP" evidence="16">
    <location>
        <begin position="60"/>
        <end position="112"/>
    </location>
</feature>
<dbReference type="SUPFAM" id="SSF158472">
    <property type="entry name" value="HAMP domain-like"/>
    <property type="match status" value="1"/>
</dbReference>
<dbReference type="SMART" id="SM00304">
    <property type="entry name" value="HAMP"/>
    <property type="match status" value="1"/>
</dbReference>
<evidence type="ECO:0000313" key="18">
    <source>
        <dbReference type="Proteomes" id="UP000660668"/>
    </source>
</evidence>
<evidence type="ECO:0000256" key="6">
    <source>
        <dbReference type="ARBA" id="ARBA00022679"/>
    </source>
</evidence>
<dbReference type="PANTHER" id="PTHR44936">
    <property type="entry name" value="SENSOR PROTEIN CREC"/>
    <property type="match status" value="1"/>
</dbReference>
<dbReference type="SUPFAM" id="SSF55874">
    <property type="entry name" value="ATPase domain of HSP90 chaperone/DNA topoisomerase II/histidine kinase"/>
    <property type="match status" value="1"/>
</dbReference>
<dbReference type="Proteomes" id="UP000660668">
    <property type="component" value="Unassembled WGS sequence"/>
</dbReference>
<evidence type="ECO:0000256" key="8">
    <source>
        <dbReference type="ARBA" id="ARBA00022741"/>
    </source>
</evidence>
<dbReference type="InterPro" id="IPR025291">
    <property type="entry name" value="DUF4153"/>
</dbReference>
<dbReference type="PANTHER" id="PTHR44936:SF10">
    <property type="entry name" value="SENSOR PROTEIN RSTB"/>
    <property type="match status" value="1"/>
</dbReference>
<feature type="transmembrane region" description="Helical" evidence="14">
    <location>
        <begin position="611"/>
        <end position="636"/>
    </location>
</feature>
<evidence type="ECO:0000256" key="3">
    <source>
        <dbReference type="ARBA" id="ARBA00012438"/>
    </source>
</evidence>
<comment type="subcellular location">
    <subcellularLocation>
        <location evidence="2">Cell membrane</location>
        <topology evidence="2">Multi-pass membrane protein</topology>
    </subcellularLocation>
</comment>
<dbReference type="Gene3D" id="3.30.565.10">
    <property type="entry name" value="Histidine kinase-like ATPase, C-terminal domain"/>
    <property type="match status" value="1"/>
</dbReference>
<dbReference type="Pfam" id="PF00672">
    <property type="entry name" value="HAMP"/>
    <property type="match status" value="1"/>
</dbReference>
<dbReference type="GO" id="GO:0005524">
    <property type="term" value="F:ATP binding"/>
    <property type="evidence" value="ECO:0007669"/>
    <property type="project" value="UniProtKB-KW"/>
</dbReference>
<evidence type="ECO:0000313" key="17">
    <source>
        <dbReference type="EMBL" id="MBF4769842.1"/>
    </source>
</evidence>
<evidence type="ECO:0000256" key="1">
    <source>
        <dbReference type="ARBA" id="ARBA00000085"/>
    </source>
</evidence>
<feature type="region of interest" description="Disordered" evidence="13">
    <location>
        <begin position="352"/>
        <end position="374"/>
    </location>
</feature>
<keyword evidence="9" id="KW-0418">Kinase</keyword>
<evidence type="ECO:0000256" key="2">
    <source>
        <dbReference type="ARBA" id="ARBA00004651"/>
    </source>
</evidence>
<dbReference type="PROSITE" id="PS50109">
    <property type="entry name" value="HIS_KIN"/>
    <property type="match status" value="1"/>
</dbReference>
<dbReference type="Gene3D" id="1.10.287.130">
    <property type="match status" value="1"/>
</dbReference>
<evidence type="ECO:0000256" key="11">
    <source>
        <dbReference type="ARBA" id="ARBA00022989"/>
    </source>
</evidence>
<dbReference type="EC" id="2.7.13.3" evidence="3"/>
<feature type="transmembrane region" description="Helical" evidence="14">
    <location>
        <begin position="687"/>
        <end position="705"/>
    </location>
</feature>
<keyword evidence="14" id="KW-0472">Membrane</keyword>
<dbReference type="SMART" id="SM00388">
    <property type="entry name" value="HisKA"/>
    <property type="match status" value="1"/>
</dbReference>
<keyword evidence="5" id="KW-0597">Phosphoprotein</keyword>
<dbReference type="InterPro" id="IPR005467">
    <property type="entry name" value="His_kinase_dom"/>
</dbReference>
<dbReference type="InterPro" id="IPR036097">
    <property type="entry name" value="HisK_dim/P_sf"/>
</dbReference>
<feature type="transmembrane region" description="Helical" evidence="14">
    <location>
        <begin position="657"/>
        <end position="675"/>
    </location>
</feature>
<dbReference type="InterPro" id="IPR003594">
    <property type="entry name" value="HATPase_dom"/>
</dbReference>
<dbReference type="Pfam" id="PF13687">
    <property type="entry name" value="DUF4153"/>
    <property type="match status" value="1"/>
</dbReference>
<sequence length="864" mass="91743">MSSPLASVSSIKVKLGLLVVASVLVAMVISLVGHDAGVPLLLAVPVTLALALGVTQLLAVGMTSPLREMTEAARRMARGDYRGRVRTETTDEVGELARAFNQMAAELDTVDREQRALVATVSHELRTPLAGLTAVLENLSDGVVPADGEHLEAAVAQARRLSDLVSDLLELSRVDAGVAPLPLADVDVEGVLDETVAELVPTGRAVSFAIQVAPGLRVRADRARLRQLIVNLLDNAVRHGPDRGTVTVRADQRGDRWLLEISDDGPGVPPAMRERAFERFGRLTDDPSSAAAGGTGLGLAIARWVATLHGGTVRFVDPPEGTSGAVLHVDLPVDPPERLVTRHAVVLPDATHPHHLTSEPTMNATAPSMPSPTSTATPALVMDPVFAKHWPDAVRSGRPVVLAAVVVGFLGGVLLPEHDQGLALFVVLAAAGATVAWAARHRRDPFTLTCLVLAGLCTLPVVLLDAEWIAVLCVLAGASVLIAGVTRGRRLLEFVVAGIAWPLSAIRGLPWLGRSLRGVLGTGRAPRVVATAAWSLLAVLVFGLLFVSADAVMADWVDQALPDLTLDSFVLRCFVGLFVGGVTLAAAYLALNPPNLSAVPGARSAATAHRFEWLVPVLLVDAVFALFVAAQASVLFGGHGYVQRTTGLTYADYVHQGFGQLVVATLLMFIVVWGASRRVGPTTSDRLWMRVSLGLLCALTLAVVVSALHRIQLYQQAYGFTQERLLAVVFESWLGVVVVAVAVAGIVRWRQWLARFALVSGVVGLLGLAAINPDAWIARHNIDRYEETGKLDLGYLGSLSSDALPTALSLPEPLRACMLSLENDDLGHDGFWEWNLGRQRAEAAADDKTYLDVVGDCPDGLVLE</sequence>
<dbReference type="InterPro" id="IPR003660">
    <property type="entry name" value="HAMP_dom"/>
</dbReference>
<keyword evidence="6" id="KW-0808">Transferase</keyword>
<comment type="catalytic activity">
    <reaction evidence="1">
        <text>ATP + protein L-histidine = ADP + protein N-phospho-L-histidine.</text>
        <dbReference type="EC" id="2.7.13.3"/>
    </reaction>
</comment>
<comment type="caution">
    <text evidence="17">The sequence shown here is derived from an EMBL/GenBank/DDBJ whole genome shotgun (WGS) entry which is preliminary data.</text>
</comment>
<feature type="transmembrane region" description="Helical" evidence="14">
    <location>
        <begin position="569"/>
        <end position="591"/>
    </location>
</feature>
<dbReference type="SUPFAM" id="SSF47384">
    <property type="entry name" value="Homodimeric domain of signal transducing histidine kinase"/>
    <property type="match status" value="1"/>
</dbReference>
<feature type="transmembrane region" description="Helical" evidence="14">
    <location>
        <begin position="38"/>
        <end position="60"/>
    </location>
</feature>
<feature type="transmembrane region" description="Helical" evidence="14">
    <location>
        <begin position="532"/>
        <end position="557"/>
    </location>
</feature>
<feature type="compositionally biased region" description="Low complexity" evidence="13">
    <location>
        <begin position="364"/>
        <end position="374"/>
    </location>
</feature>
<dbReference type="EMBL" id="JADKPO010000033">
    <property type="protein sequence ID" value="MBF4769842.1"/>
    <property type="molecule type" value="Genomic_DNA"/>
</dbReference>
<protein>
    <recommendedName>
        <fullName evidence="3">histidine kinase</fullName>
        <ecNumber evidence="3">2.7.13.3</ecNumber>
    </recommendedName>
</protein>
<dbReference type="GO" id="GO:0000155">
    <property type="term" value="F:phosphorelay sensor kinase activity"/>
    <property type="evidence" value="ECO:0007669"/>
    <property type="project" value="InterPro"/>
</dbReference>
<keyword evidence="11 14" id="KW-1133">Transmembrane helix</keyword>
<feature type="transmembrane region" description="Helical" evidence="14">
    <location>
        <begin position="446"/>
        <end position="462"/>
    </location>
</feature>
<keyword evidence="7 14" id="KW-0812">Transmembrane</keyword>
<dbReference type="Pfam" id="PF00512">
    <property type="entry name" value="HisKA"/>
    <property type="match status" value="1"/>
</dbReference>
<dbReference type="CDD" id="cd00075">
    <property type="entry name" value="HATPase"/>
    <property type="match status" value="1"/>
</dbReference>
<dbReference type="InterPro" id="IPR004358">
    <property type="entry name" value="Sig_transdc_His_kin-like_C"/>
</dbReference>
<dbReference type="CDD" id="cd00082">
    <property type="entry name" value="HisKA"/>
    <property type="match status" value="1"/>
</dbReference>
<dbReference type="InterPro" id="IPR050980">
    <property type="entry name" value="2C_sensor_his_kinase"/>
</dbReference>
<name>A0A930YJZ4_9ACTN</name>
<dbReference type="InterPro" id="IPR003661">
    <property type="entry name" value="HisK_dim/P_dom"/>
</dbReference>
<dbReference type="SMART" id="SM00387">
    <property type="entry name" value="HATPase_c"/>
    <property type="match status" value="1"/>
</dbReference>
<evidence type="ECO:0000256" key="14">
    <source>
        <dbReference type="SAM" id="Phobius"/>
    </source>
</evidence>
<keyword evidence="4" id="KW-1003">Cell membrane</keyword>
<evidence type="ECO:0000256" key="4">
    <source>
        <dbReference type="ARBA" id="ARBA00022475"/>
    </source>
</evidence>
<gene>
    <name evidence="17" type="ORF">ISU10_18890</name>
</gene>
<feature type="transmembrane region" description="Helical" evidence="14">
    <location>
        <begin position="12"/>
        <end position="32"/>
    </location>
</feature>
<evidence type="ECO:0000259" key="15">
    <source>
        <dbReference type="PROSITE" id="PS50109"/>
    </source>
</evidence>
<dbReference type="InterPro" id="IPR036890">
    <property type="entry name" value="HATPase_C_sf"/>
</dbReference>
<evidence type="ECO:0000256" key="12">
    <source>
        <dbReference type="ARBA" id="ARBA00023012"/>
    </source>
</evidence>
<evidence type="ECO:0000256" key="10">
    <source>
        <dbReference type="ARBA" id="ARBA00022840"/>
    </source>
</evidence>
<keyword evidence="10" id="KW-0067">ATP-binding</keyword>
<evidence type="ECO:0000256" key="13">
    <source>
        <dbReference type="SAM" id="MobiDB-lite"/>
    </source>
</evidence>
<dbReference type="AlphaFoldDB" id="A0A930YJZ4"/>
<reference evidence="17" key="1">
    <citation type="submission" date="2020-11" db="EMBL/GenBank/DDBJ databases">
        <title>Nocardioides cynanchi sp. nov., isolated from soil of rhizosphere of Cynanchum wilfordii.</title>
        <authorList>
            <person name="Lee J.-S."/>
            <person name="Suh M.K."/>
            <person name="Kim J.-S."/>
        </authorList>
    </citation>
    <scope>NUCLEOTIDE SEQUENCE</scope>
    <source>
        <strain evidence="17">KCTC 19276</strain>
    </source>
</reference>
<dbReference type="Gene3D" id="6.10.340.10">
    <property type="match status" value="1"/>
</dbReference>
<dbReference type="PRINTS" id="PR00344">
    <property type="entry name" value="BCTRLSENSOR"/>
</dbReference>
<proteinExistence type="predicted"/>
<evidence type="ECO:0000259" key="16">
    <source>
        <dbReference type="PROSITE" id="PS50885"/>
    </source>
</evidence>
<organism evidence="17 18">
    <name type="scientific">Nocardioides agariphilus</name>
    <dbReference type="NCBI Taxonomy" id="433664"/>
    <lineage>
        <taxon>Bacteria</taxon>
        <taxon>Bacillati</taxon>
        <taxon>Actinomycetota</taxon>
        <taxon>Actinomycetes</taxon>
        <taxon>Propionibacteriales</taxon>
        <taxon>Nocardioidaceae</taxon>
        <taxon>Nocardioides</taxon>
    </lineage>
</organism>
<dbReference type="GO" id="GO:0005886">
    <property type="term" value="C:plasma membrane"/>
    <property type="evidence" value="ECO:0007669"/>
    <property type="project" value="UniProtKB-SubCell"/>
</dbReference>
<feature type="domain" description="Histidine kinase" evidence="15">
    <location>
        <begin position="120"/>
        <end position="335"/>
    </location>
</feature>
<dbReference type="CDD" id="cd06225">
    <property type="entry name" value="HAMP"/>
    <property type="match status" value="1"/>
</dbReference>
<feature type="transmembrane region" description="Helical" evidence="14">
    <location>
        <begin position="752"/>
        <end position="771"/>
    </location>
</feature>
<feature type="transmembrane region" description="Helical" evidence="14">
    <location>
        <begin position="725"/>
        <end position="746"/>
    </location>
</feature>
<keyword evidence="8" id="KW-0547">Nucleotide-binding</keyword>
<accession>A0A930YJZ4</accession>
<dbReference type="RefSeq" id="WP_194697990.1">
    <property type="nucleotide sequence ID" value="NZ_JADKPO010000033.1"/>
</dbReference>
<evidence type="ECO:0000256" key="5">
    <source>
        <dbReference type="ARBA" id="ARBA00022553"/>
    </source>
</evidence>